<dbReference type="InterPro" id="IPR050547">
    <property type="entry name" value="DEAD_box_RNA_helicases"/>
</dbReference>
<comment type="similarity">
    <text evidence="1">In the N-terminal section; belongs to the CRISPR-associated nuclease Cas3-HD family.</text>
</comment>
<dbReference type="EMBL" id="CP082237">
    <property type="protein sequence ID" value="QZT34743.1"/>
    <property type="molecule type" value="Genomic_DNA"/>
</dbReference>
<evidence type="ECO:0000256" key="2">
    <source>
        <dbReference type="ARBA" id="ARBA00009046"/>
    </source>
</evidence>
<evidence type="ECO:0000259" key="11">
    <source>
        <dbReference type="PROSITE" id="PS51643"/>
    </source>
</evidence>
<keyword evidence="8" id="KW-0067">ATP-binding</keyword>
<evidence type="ECO:0000313" key="13">
    <source>
        <dbReference type="Proteomes" id="UP000825179"/>
    </source>
</evidence>
<evidence type="ECO:0000256" key="9">
    <source>
        <dbReference type="ARBA" id="ARBA00023118"/>
    </source>
</evidence>
<organism evidence="12 13">
    <name type="scientific">Caldalkalibacillus thermarum (strain TA2.A1)</name>
    <dbReference type="NCBI Taxonomy" id="986075"/>
    <lineage>
        <taxon>Bacteria</taxon>
        <taxon>Bacillati</taxon>
        <taxon>Bacillota</taxon>
        <taxon>Bacilli</taxon>
        <taxon>Bacillales</taxon>
        <taxon>Bacillaceae</taxon>
        <taxon>Caldalkalibacillus</taxon>
    </lineage>
</organism>
<evidence type="ECO:0000259" key="10">
    <source>
        <dbReference type="PROSITE" id="PS51194"/>
    </source>
</evidence>
<dbReference type="InterPro" id="IPR038257">
    <property type="entry name" value="CRISPR-assoc_Cas3_HD_sf"/>
</dbReference>
<dbReference type="Proteomes" id="UP000825179">
    <property type="component" value="Chromosome"/>
</dbReference>
<protein>
    <submittedName>
        <fullName evidence="12">CRISPR-associated helicase Cas3</fullName>
    </submittedName>
</protein>
<dbReference type="PROSITE" id="PS51194">
    <property type="entry name" value="HELICASE_CTER"/>
    <property type="match status" value="1"/>
</dbReference>
<feature type="domain" description="Helicase C-terminal" evidence="10">
    <location>
        <begin position="441"/>
        <end position="601"/>
    </location>
</feature>
<evidence type="ECO:0000256" key="8">
    <source>
        <dbReference type="ARBA" id="ARBA00022840"/>
    </source>
</evidence>
<dbReference type="Gene3D" id="3.40.50.300">
    <property type="entry name" value="P-loop containing nucleotide triphosphate hydrolases"/>
    <property type="match status" value="2"/>
</dbReference>
<evidence type="ECO:0000256" key="5">
    <source>
        <dbReference type="ARBA" id="ARBA00022741"/>
    </source>
</evidence>
<keyword evidence="3" id="KW-0540">Nuclease</keyword>
<dbReference type="GO" id="GO:0003724">
    <property type="term" value="F:RNA helicase activity"/>
    <property type="evidence" value="ECO:0007669"/>
    <property type="project" value="TreeGrafter"/>
</dbReference>
<keyword evidence="5" id="KW-0547">Nucleotide-binding</keyword>
<dbReference type="Pfam" id="PF22590">
    <property type="entry name" value="Cas3-like_C_2"/>
    <property type="match status" value="1"/>
</dbReference>
<dbReference type="InterPro" id="IPR054712">
    <property type="entry name" value="Cas3-like_dom"/>
</dbReference>
<evidence type="ECO:0000256" key="4">
    <source>
        <dbReference type="ARBA" id="ARBA00022723"/>
    </source>
</evidence>
<keyword evidence="6" id="KW-0378">Hydrolase</keyword>
<dbReference type="Pfam" id="PF00270">
    <property type="entry name" value="DEAD"/>
    <property type="match status" value="1"/>
</dbReference>
<proteinExistence type="inferred from homology"/>
<keyword evidence="7" id="KW-0347">Helicase</keyword>
<dbReference type="InterPro" id="IPR014001">
    <property type="entry name" value="Helicase_ATP-bd"/>
</dbReference>
<dbReference type="GO" id="GO:0005524">
    <property type="term" value="F:ATP binding"/>
    <property type="evidence" value="ECO:0007669"/>
    <property type="project" value="UniProtKB-KW"/>
</dbReference>
<name>A0A8X8LB99_CALTT</name>
<dbReference type="NCBIfam" id="TIGR01587">
    <property type="entry name" value="cas3_core"/>
    <property type="match status" value="1"/>
</dbReference>
<dbReference type="NCBIfam" id="TIGR01596">
    <property type="entry name" value="cas3_HD"/>
    <property type="match status" value="1"/>
</dbReference>
<keyword evidence="9" id="KW-0051">Antiviral defense</keyword>
<feature type="domain" description="HD Cas3-type" evidence="11">
    <location>
        <begin position="5"/>
        <end position="191"/>
    </location>
</feature>
<comment type="similarity">
    <text evidence="2">In the central section; belongs to the CRISPR-associated helicase Cas3 family.</text>
</comment>
<dbReference type="SMART" id="SM00487">
    <property type="entry name" value="DEXDc"/>
    <property type="match status" value="1"/>
</dbReference>
<dbReference type="PANTHER" id="PTHR47963">
    <property type="entry name" value="DEAD-BOX ATP-DEPENDENT RNA HELICASE 47, MITOCHONDRIAL"/>
    <property type="match status" value="1"/>
</dbReference>
<dbReference type="InterPro" id="IPR011545">
    <property type="entry name" value="DEAD/DEAH_box_helicase_dom"/>
</dbReference>
<dbReference type="PROSITE" id="PS51643">
    <property type="entry name" value="HD_CAS3"/>
    <property type="match status" value="1"/>
</dbReference>
<dbReference type="SUPFAM" id="SSF52540">
    <property type="entry name" value="P-loop containing nucleoside triphosphate hydrolases"/>
    <property type="match status" value="1"/>
</dbReference>
<dbReference type="RefSeq" id="WP_222823077.1">
    <property type="nucleotide sequence ID" value="NZ_CP082237.1"/>
</dbReference>
<evidence type="ECO:0000256" key="3">
    <source>
        <dbReference type="ARBA" id="ARBA00022722"/>
    </source>
</evidence>
<dbReference type="Pfam" id="PF18019">
    <property type="entry name" value="Cas3_HD"/>
    <property type="match status" value="1"/>
</dbReference>
<evidence type="ECO:0000256" key="6">
    <source>
        <dbReference type="ARBA" id="ARBA00022801"/>
    </source>
</evidence>
<evidence type="ECO:0000256" key="7">
    <source>
        <dbReference type="ARBA" id="ARBA00022806"/>
    </source>
</evidence>
<dbReference type="GO" id="GO:0003723">
    <property type="term" value="F:RNA binding"/>
    <property type="evidence" value="ECO:0007669"/>
    <property type="project" value="TreeGrafter"/>
</dbReference>
<reference evidence="12 13" key="1">
    <citation type="journal article" date="2020" name="Extremophiles">
        <title>Genomic analysis of Caldalkalibacillus thermarum TA2.A1 reveals aerobic alkaliphilic metabolism and evolutionary hallmarks linking alkaliphilic bacteria and plant life.</title>
        <authorList>
            <person name="de Jong S.I."/>
            <person name="van den Broek M.A."/>
            <person name="Merkel A.Y."/>
            <person name="de la Torre Cortes P."/>
            <person name="Kalamorz F."/>
            <person name="Cook G.M."/>
            <person name="van Loosdrecht M.C.M."/>
            <person name="McMillan D.G.G."/>
        </authorList>
    </citation>
    <scope>NUCLEOTIDE SEQUENCE [LARGE SCALE GENOMIC DNA]</scope>
    <source>
        <strain evidence="12 13">TA2.A1</strain>
    </source>
</reference>
<keyword evidence="13" id="KW-1185">Reference proteome</keyword>
<dbReference type="AlphaFoldDB" id="A0A8X8LB99"/>
<dbReference type="SUPFAM" id="SSF109604">
    <property type="entry name" value="HD-domain/PDEase-like"/>
    <property type="match status" value="1"/>
</dbReference>
<dbReference type="GO" id="GO:0046872">
    <property type="term" value="F:metal ion binding"/>
    <property type="evidence" value="ECO:0007669"/>
    <property type="project" value="UniProtKB-KW"/>
</dbReference>
<dbReference type="InterPro" id="IPR027417">
    <property type="entry name" value="P-loop_NTPase"/>
</dbReference>
<dbReference type="GO" id="GO:0004518">
    <property type="term" value="F:nuclease activity"/>
    <property type="evidence" value="ECO:0007669"/>
    <property type="project" value="UniProtKB-KW"/>
</dbReference>
<dbReference type="InterPro" id="IPR006483">
    <property type="entry name" value="CRISPR-assoc_Cas3_HD"/>
</dbReference>
<dbReference type="GO" id="GO:0016787">
    <property type="term" value="F:hydrolase activity"/>
    <property type="evidence" value="ECO:0007669"/>
    <property type="project" value="UniProtKB-KW"/>
</dbReference>
<dbReference type="GO" id="GO:0051607">
    <property type="term" value="P:defense response to virus"/>
    <property type="evidence" value="ECO:0007669"/>
    <property type="project" value="UniProtKB-KW"/>
</dbReference>
<dbReference type="KEGG" id="cthu:HUR95_05435"/>
<dbReference type="InterPro" id="IPR006474">
    <property type="entry name" value="Helicase_Cas3_CRISPR-ass_core"/>
</dbReference>
<accession>A0A8X8LB99</accession>
<dbReference type="InterPro" id="IPR001650">
    <property type="entry name" value="Helicase_C-like"/>
</dbReference>
<sequence length="743" mass="86231">MFYAKSHPPESLKEHTERLLENYELLQAIYKPKLLWMDGRTWDLLYWAAVYHDVGKAEPVFQNKIRTALNKKSLPTQSNHDVPHNYLSALLIPYKDLNLSKEETKLLAQAVGYHHERERDPDKMQIKENYESNIVPILDQIEAHIGVKLAAKPRLKAVDWLDVRQRLRPREGEWFYRYVMVKGLLHRLDHAASAGVAIELAHDYDVGDYVNRFIANYFGGKKRPLQQFAEQHQHDHVIAIAQTGMGKTEAGLLWIGKEKGFFTLPLRVSINAMYRRIQDSKKIGFTSKQSQNDEERAIGLLHSTSMDFLYDNNEKEVEVLYQYARQFAPKLIVTTIDQILKFPFYYRGFEKELATLAGAKVVIDEMQAYEPRIAALIIRALKMIDEFGGKFMIMTATMPKIYLDTLQKELAHSTTPLFVDTFVDDSVKRHHIRLRDKSILEDADLICCVGEQKKVLVICNTVKRAKEMYDVLKKQKGSIPVKLLHSKFTQADRARLEAEILAFANDKTAKGIWVTTQLVEASLDIDFDLLFTEMSVLDSQFQRYGRCNRKGLKDIAAANVYVYTRDISGKGSVYDKKLLQRSLSLLETVDGTILLESKKLEMIEALYDPEELKKDEDERSFYNIFTRTLRELKERPLYEITGQEAQDLLRDIQQILVIPEELFLAHETQQVVEQFRLSKDRKERRLLRRELERLTVSANRFKAKQVGIHRAGLPEELKDMWIISCQYDPHKGLELDQEIDPFS</sequence>
<dbReference type="Gene3D" id="1.10.3210.30">
    <property type="match status" value="1"/>
</dbReference>
<dbReference type="PANTHER" id="PTHR47963:SF9">
    <property type="entry name" value="CRISPR-ASSOCIATED ENDONUCLEASE_HELICASE CAS3"/>
    <property type="match status" value="1"/>
</dbReference>
<evidence type="ECO:0000256" key="1">
    <source>
        <dbReference type="ARBA" id="ARBA00006847"/>
    </source>
</evidence>
<keyword evidence="4" id="KW-0479">Metal-binding</keyword>
<gene>
    <name evidence="12" type="primary">cas3</name>
    <name evidence="12" type="ORF">HUR95_05435</name>
</gene>
<dbReference type="CDD" id="cd09641">
    <property type="entry name" value="Cas3''_I"/>
    <property type="match status" value="1"/>
</dbReference>
<evidence type="ECO:0000313" key="12">
    <source>
        <dbReference type="EMBL" id="QZT34743.1"/>
    </source>
</evidence>